<feature type="region of interest" description="Disordered" evidence="5">
    <location>
        <begin position="868"/>
        <end position="970"/>
    </location>
</feature>
<dbReference type="SMART" id="SM00360">
    <property type="entry name" value="RRM"/>
    <property type="match status" value="1"/>
</dbReference>
<dbReference type="GO" id="GO:0042803">
    <property type="term" value="F:protein homodimerization activity"/>
    <property type="evidence" value="ECO:0007669"/>
    <property type="project" value="UniProtKB-ARBA"/>
</dbReference>
<feature type="repeat" description="RCC1" evidence="4">
    <location>
        <begin position="282"/>
        <end position="332"/>
    </location>
</feature>
<dbReference type="InterPro" id="IPR000504">
    <property type="entry name" value="RRM_dom"/>
</dbReference>
<dbReference type="Gene3D" id="2.130.10.30">
    <property type="entry name" value="Regulator of chromosome condensation 1/beta-lactamase-inhibitor protein II"/>
    <property type="match status" value="2"/>
</dbReference>
<keyword evidence="3" id="KW-0694">RNA-binding</keyword>
<dbReference type="InterPro" id="IPR011009">
    <property type="entry name" value="Kinase-like_dom_sf"/>
</dbReference>
<gene>
    <name evidence="8" type="ORF">TAV2_LOCUS10994</name>
</gene>
<evidence type="ECO:0000313" key="8">
    <source>
        <dbReference type="EMBL" id="CAH2055176.1"/>
    </source>
</evidence>
<dbReference type="SUPFAM" id="SSF54928">
    <property type="entry name" value="RNA-binding domain, RBD"/>
    <property type="match status" value="1"/>
</dbReference>
<feature type="compositionally biased region" description="Basic and acidic residues" evidence="5">
    <location>
        <begin position="822"/>
        <end position="840"/>
    </location>
</feature>
<feature type="repeat" description="ANK" evidence="2">
    <location>
        <begin position="113"/>
        <end position="145"/>
    </location>
</feature>
<dbReference type="SUPFAM" id="SSF56112">
    <property type="entry name" value="Protein kinase-like (PK-like)"/>
    <property type="match status" value="1"/>
</dbReference>
<evidence type="ECO:0000256" key="4">
    <source>
        <dbReference type="PROSITE-ProRule" id="PRU00235"/>
    </source>
</evidence>
<feature type="domain" description="Protein kinase" evidence="6">
    <location>
        <begin position="1212"/>
        <end position="1520"/>
    </location>
</feature>
<protein>
    <submittedName>
        <fullName evidence="8">Uncharacterized protein</fullName>
    </submittedName>
</protein>
<evidence type="ECO:0000256" key="1">
    <source>
        <dbReference type="ARBA" id="ARBA00022737"/>
    </source>
</evidence>
<feature type="region of interest" description="Disordered" evidence="5">
    <location>
        <begin position="1"/>
        <end position="36"/>
    </location>
</feature>
<dbReference type="Pfam" id="PF00415">
    <property type="entry name" value="RCC1"/>
    <property type="match status" value="4"/>
</dbReference>
<feature type="compositionally biased region" description="Polar residues" evidence="5">
    <location>
        <begin position="1022"/>
        <end position="1058"/>
    </location>
</feature>
<evidence type="ECO:0000256" key="2">
    <source>
        <dbReference type="PROSITE-ProRule" id="PRU00023"/>
    </source>
</evidence>
<sequence length="1520" mass="168675">MEDTTSATSVTSCLSRNMEASVSPQTQKMTSLQTPRKSSLSVSKKDLWFAIREGSLVDVDSALNMLKKSGGNINLRNAYGLTPLHIAIWRNHIPIVRRLLAAGADPDARDGESGWSSLHRALHFGHLAVASVLIDSGASFTLEDIKSRTPVDLVSGPVAQVIGEQHNSVATEVFSWGNGANYQLGTGSQDVQKLPGRVDSLHGCFIKLVSAAKFHSVAISSHGEVYTWGFGRGGRLGHPEFDIHSGQAAVITPRKVISGLGSRRVKAVAAAKHHTVIATESGDVLTWGSNREGQLGYTSVDTQATPRKVTSLKAKIVAVSAANKHTAVVSDCGEVFTWGCNKEGQLGYGTSNSASNYSPRLVDYLKGKVFTAISSAKYHTLVLREDGEVYTWGHRLVTPRRVVTSRNLKKAGNTLLNFHRRRPLRVTAIAAGMVHSMALAEDGALFYWVSSDSSLRCQQLHIHGKTVVSISAGKYWASAATSTGEVYMWDGKKGKDVPPSLSRLHNLKRATTVAVGETHLLVVGSLYHPAYAPNVLTKSLTLQADESRDEELDEGFMFDDDKSFKVLPSAEHDKPMERKAPSLKSLCEKVAAECIVEPRNAIQLLEIADSLGAEDLKKYCEDIVIRNLDFILTVSPQTIANTSTDVLANLEKLLDDRSSEAWSSRPLPTPTATFPVVIDSEEEESESDILRTRDNHVKHFSCVTRGGSRMDSFLQPEDELAQRNSKEVRALRKKLQQIEILEAKQSRGQLLDGQQIAKLQKKLDIEISLVELGISVEESPEAKSSSALPLDGKANKKADGLRKKKKKGKQRFSQVETFPDSDEVKVETDTMQSKDAEKISESINPKDGFTMLDVTMITKESDFVSLSQKKEYPPDSPSNKKLATAANKKKNRKGGLSMFLTGALDANPKPVVVPPPKPKIEGPAWGGAKISKGFSSLRDIQDEQSKTQPHEPVRTTTKHQLGDESSGNTEGKILLSSFLTSKPIPVESARSFQQADMERGTPPWASSETPPHVSRPSLRDIQMQQVKKQQSLSHSPKTKTSGFTVTTGQGSPSDSPGTNRWYKPEIDAPSSIRSIQVEEKAMKDLRRFYSSVKRRRTRVGALNPAPNRRFVVMARMKSRKGKKDRGFTKRKKTCVCVASQKELFEKNEVNRRRKRKKLALKNQSRNPKTEVCCGGEKEVEDFLTWIRRLKRFVWNLLKNMAEATLALRKPVFTKVSELRPGTNGHSLNVKVVSMKMQRVSYFSLMEPLPSGNLPPGFDPSTCRSMLATSIRRSLRLFFKRFFQVPALLKAVSSSGRISPEVTDAALFDSFSGFNSCSDARVMWDQKTGRSRGFGFVSFRNQQDAQTAINEMNECLVGDETEIIIFTTRNDNIKWYGVEGEYNVRVPSLEDLFNYCSRKLSLRTLLMLADQRTNRVEYMHTRGFIHREIKPDNFLSSPQVSANWFKFRSESYCCESGFDSRTSVEMNPEISNRFSSAVEVFIGQLRLKAWASRNSNDGPFSKHSHGESQRQKSSSRYLGEQ</sequence>
<dbReference type="Pfam" id="PF00076">
    <property type="entry name" value="RRM_1"/>
    <property type="match status" value="1"/>
</dbReference>
<evidence type="ECO:0000259" key="7">
    <source>
        <dbReference type="PROSITE" id="PS50102"/>
    </source>
</evidence>
<dbReference type="PANTHER" id="PTHR22872:SF2">
    <property type="entry name" value="INHIBITOR OF BRUTON TYROSINE KINASE"/>
    <property type="match status" value="1"/>
</dbReference>
<dbReference type="InterPro" id="IPR036770">
    <property type="entry name" value="Ankyrin_rpt-contain_sf"/>
</dbReference>
<dbReference type="InterPro" id="IPR009091">
    <property type="entry name" value="RCC1/BLIP-II"/>
</dbReference>
<feature type="compositionally biased region" description="Basic and acidic residues" evidence="5">
    <location>
        <begin position="939"/>
        <end position="953"/>
    </location>
</feature>
<name>A0AAU9S1P3_THLAR</name>
<keyword evidence="1" id="KW-0677">Repeat</keyword>
<proteinExistence type="predicted"/>
<dbReference type="InterPro" id="IPR035979">
    <property type="entry name" value="RBD_domain_sf"/>
</dbReference>
<feature type="repeat" description="RCC1" evidence="4">
    <location>
        <begin position="223"/>
        <end position="281"/>
    </location>
</feature>
<dbReference type="GO" id="GO:0005524">
    <property type="term" value="F:ATP binding"/>
    <property type="evidence" value="ECO:0007669"/>
    <property type="project" value="InterPro"/>
</dbReference>
<feature type="repeat" description="RCC1" evidence="4">
    <location>
        <begin position="171"/>
        <end position="222"/>
    </location>
</feature>
<dbReference type="GO" id="GO:0003723">
    <property type="term" value="F:RNA binding"/>
    <property type="evidence" value="ECO:0007669"/>
    <property type="project" value="UniProtKB-UniRule"/>
</dbReference>
<dbReference type="Gene3D" id="1.10.510.10">
    <property type="entry name" value="Transferase(Phosphotransferase) domain 1"/>
    <property type="match status" value="1"/>
</dbReference>
<feature type="repeat" description="RCC1" evidence="4">
    <location>
        <begin position="387"/>
        <end position="442"/>
    </location>
</feature>
<accession>A0AAU9S1P3</accession>
<keyword evidence="9" id="KW-1185">Reference proteome</keyword>
<feature type="repeat" description="RCC1" evidence="4">
    <location>
        <begin position="333"/>
        <end position="386"/>
    </location>
</feature>
<dbReference type="PROSITE" id="PS50297">
    <property type="entry name" value="ANK_REP_REGION"/>
    <property type="match status" value="2"/>
</dbReference>
<evidence type="ECO:0000259" key="6">
    <source>
        <dbReference type="PROSITE" id="PS50011"/>
    </source>
</evidence>
<dbReference type="SMART" id="SM00248">
    <property type="entry name" value="ANK"/>
    <property type="match status" value="2"/>
</dbReference>
<evidence type="ECO:0000256" key="3">
    <source>
        <dbReference type="PROSITE-ProRule" id="PRU00176"/>
    </source>
</evidence>
<feature type="repeat" description="ANK" evidence="2">
    <location>
        <begin position="79"/>
        <end position="111"/>
    </location>
</feature>
<dbReference type="PANTHER" id="PTHR22872">
    <property type="entry name" value="BTK-BINDING PROTEIN-RELATED"/>
    <property type="match status" value="1"/>
</dbReference>
<reference evidence="8 9" key="1">
    <citation type="submission" date="2022-03" db="EMBL/GenBank/DDBJ databases">
        <authorList>
            <person name="Nunn A."/>
            <person name="Chopra R."/>
            <person name="Nunn A."/>
            <person name="Contreras Garrido A."/>
        </authorList>
    </citation>
    <scope>NUCLEOTIDE SEQUENCE [LARGE SCALE GENOMIC DNA]</scope>
</reference>
<feature type="region of interest" description="Disordered" evidence="5">
    <location>
        <begin position="778"/>
        <end position="840"/>
    </location>
</feature>
<dbReference type="PRINTS" id="PR00633">
    <property type="entry name" value="RCCNDNSATION"/>
</dbReference>
<dbReference type="EMBL" id="OU466859">
    <property type="protein sequence ID" value="CAH2055176.1"/>
    <property type="molecule type" value="Genomic_DNA"/>
</dbReference>
<dbReference type="PROSITE" id="PS50102">
    <property type="entry name" value="RRM"/>
    <property type="match status" value="1"/>
</dbReference>
<keyword evidence="2" id="KW-0040">ANK repeat</keyword>
<feature type="region of interest" description="Disordered" evidence="5">
    <location>
        <begin position="1495"/>
        <end position="1520"/>
    </location>
</feature>
<dbReference type="SUPFAM" id="SSF48403">
    <property type="entry name" value="Ankyrin repeat"/>
    <property type="match status" value="1"/>
</dbReference>
<dbReference type="Gene3D" id="3.30.70.330">
    <property type="match status" value="1"/>
</dbReference>
<evidence type="ECO:0000256" key="5">
    <source>
        <dbReference type="SAM" id="MobiDB-lite"/>
    </source>
</evidence>
<dbReference type="InterPro" id="IPR000408">
    <property type="entry name" value="Reg_chr_condens"/>
</dbReference>
<dbReference type="PROSITE" id="PS50088">
    <property type="entry name" value="ANK_REPEAT"/>
    <property type="match status" value="2"/>
</dbReference>
<dbReference type="InterPro" id="IPR000719">
    <property type="entry name" value="Prot_kinase_dom"/>
</dbReference>
<feature type="region of interest" description="Disordered" evidence="5">
    <location>
        <begin position="990"/>
        <end position="1065"/>
    </location>
</feature>
<dbReference type="Gene3D" id="1.25.40.20">
    <property type="entry name" value="Ankyrin repeat-containing domain"/>
    <property type="match status" value="1"/>
</dbReference>
<dbReference type="SUPFAM" id="SSF50985">
    <property type="entry name" value="RCC1/BLIP-II"/>
    <property type="match status" value="1"/>
</dbReference>
<dbReference type="Pfam" id="PF12796">
    <property type="entry name" value="Ank_2"/>
    <property type="match status" value="1"/>
</dbReference>
<dbReference type="InterPro" id="IPR012677">
    <property type="entry name" value="Nucleotide-bd_a/b_plait_sf"/>
</dbReference>
<dbReference type="PROSITE" id="PS50011">
    <property type="entry name" value="PROTEIN_KINASE_DOM"/>
    <property type="match status" value="1"/>
</dbReference>
<evidence type="ECO:0000313" key="9">
    <source>
        <dbReference type="Proteomes" id="UP000836841"/>
    </source>
</evidence>
<feature type="compositionally biased region" description="Polar residues" evidence="5">
    <location>
        <begin position="1510"/>
        <end position="1520"/>
    </location>
</feature>
<dbReference type="PROSITE" id="PS50012">
    <property type="entry name" value="RCC1_3"/>
    <property type="match status" value="5"/>
</dbReference>
<dbReference type="Proteomes" id="UP000836841">
    <property type="component" value="Chromosome 3"/>
</dbReference>
<dbReference type="InterPro" id="IPR002110">
    <property type="entry name" value="Ankyrin_rpt"/>
</dbReference>
<feature type="compositionally biased region" description="Polar residues" evidence="5">
    <location>
        <begin position="954"/>
        <end position="969"/>
    </location>
</feature>
<feature type="domain" description="RRM" evidence="7">
    <location>
        <begin position="1295"/>
        <end position="1369"/>
    </location>
</feature>
<organism evidence="8 9">
    <name type="scientific">Thlaspi arvense</name>
    <name type="common">Field penny-cress</name>
    <dbReference type="NCBI Taxonomy" id="13288"/>
    <lineage>
        <taxon>Eukaryota</taxon>
        <taxon>Viridiplantae</taxon>
        <taxon>Streptophyta</taxon>
        <taxon>Embryophyta</taxon>
        <taxon>Tracheophyta</taxon>
        <taxon>Spermatophyta</taxon>
        <taxon>Magnoliopsida</taxon>
        <taxon>eudicotyledons</taxon>
        <taxon>Gunneridae</taxon>
        <taxon>Pentapetalae</taxon>
        <taxon>rosids</taxon>
        <taxon>malvids</taxon>
        <taxon>Brassicales</taxon>
        <taxon>Brassicaceae</taxon>
        <taxon>Thlaspideae</taxon>
        <taxon>Thlaspi</taxon>
    </lineage>
</organism>
<dbReference type="GO" id="GO:0004672">
    <property type="term" value="F:protein kinase activity"/>
    <property type="evidence" value="ECO:0007669"/>
    <property type="project" value="InterPro"/>
</dbReference>
<dbReference type="InterPro" id="IPR051625">
    <property type="entry name" value="Signaling_Regulatory_Domain"/>
</dbReference>